<keyword evidence="4" id="KW-0540">Nuclease</keyword>
<dbReference type="Proteomes" id="UP001159042">
    <property type="component" value="Unassembled WGS sequence"/>
</dbReference>
<evidence type="ECO:0000259" key="8">
    <source>
        <dbReference type="Pfam" id="PF13359"/>
    </source>
</evidence>
<dbReference type="GO" id="GO:0016787">
    <property type="term" value="F:hydrolase activity"/>
    <property type="evidence" value="ECO:0007669"/>
    <property type="project" value="UniProtKB-KW"/>
</dbReference>
<dbReference type="PANTHER" id="PTHR22930:SF289">
    <property type="entry name" value="DDE TNP4 DOMAIN-CONTAINING PROTEIN-RELATED"/>
    <property type="match status" value="1"/>
</dbReference>
<evidence type="ECO:0000256" key="6">
    <source>
        <dbReference type="ARBA" id="ARBA00022801"/>
    </source>
</evidence>
<name>A0AAV8VGN4_9CUCU</name>
<keyword evidence="10" id="KW-1185">Reference proteome</keyword>
<evidence type="ECO:0000256" key="7">
    <source>
        <dbReference type="ARBA" id="ARBA00023242"/>
    </source>
</evidence>
<dbReference type="EMBL" id="JANEYG010000095">
    <property type="protein sequence ID" value="KAJ8913379.1"/>
    <property type="molecule type" value="Genomic_DNA"/>
</dbReference>
<comment type="subcellular location">
    <subcellularLocation>
        <location evidence="2">Nucleus</location>
    </subcellularLocation>
</comment>
<dbReference type="InterPro" id="IPR045249">
    <property type="entry name" value="HARBI1-like"/>
</dbReference>
<evidence type="ECO:0000256" key="5">
    <source>
        <dbReference type="ARBA" id="ARBA00022723"/>
    </source>
</evidence>
<evidence type="ECO:0000256" key="2">
    <source>
        <dbReference type="ARBA" id="ARBA00004123"/>
    </source>
</evidence>
<feature type="domain" description="DDE Tnp4" evidence="8">
    <location>
        <begin position="148"/>
        <end position="306"/>
    </location>
</feature>
<keyword evidence="6" id="KW-0378">Hydrolase</keyword>
<evidence type="ECO:0000313" key="9">
    <source>
        <dbReference type="EMBL" id="KAJ8913379.1"/>
    </source>
</evidence>
<gene>
    <name evidence="9" type="ORF">NQ315_008771</name>
</gene>
<dbReference type="GO" id="GO:0046872">
    <property type="term" value="F:metal ion binding"/>
    <property type="evidence" value="ECO:0007669"/>
    <property type="project" value="UniProtKB-KW"/>
</dbReference>
<comment type="caution">
    <text evidence="9">The sequence shown here is derived from an EMBL/GenBank/DDBJ whole genome shotgun (WGS) entry which is preliminary data.</text>
</comment>
<keyword evidence="5" id="KW-0479">Metal-binding</keyword>
<evidence type="ECO:0000313" key="10">
    <source>
        <dbReference type="Proteomes" id="UP001159042"/>
    </source>
</evidence>
<proteinExistence type="inferred from homology"/>
<keyword evidence="7" id="KW-0539">Nucleus</keyword>
<dbReference type="GO" id="GO:0005634">
    <property type="term" value="C:nucleus"/>
    <property type="evidence" value="ECO:0007669"/>
    <property type="project" value="UniProtKB-SubCell"/>
</dbReference>
<evidence type="ECO:0000256" key="4">
    <source>
        <dbReference type="ARBA" id="ARBA00022722"/>
    </source>
</evidence>
<evidence type="ECO:0000256" key="1">
    <source>
        <dbReference type="ARBA" id="ARBA00001968"/>
    </source>
</evidence>
<dbReference type="GO" id="GO:0004518">
    <property type="term" value="F:nuclease activity"/>
    <property type="evidence" value="ECO:0007669"/>
    <property type="project" value="UniProtKB-KW"/>
</dbReference>
<accession>A0AAV8VGN4</accession>
<dbReference type="PANTHER" id="PTHR22930">
    <property type="match status" value="1"/>
</dbReference>
<sequence length="402" mass="46802">MMNEELEILMALENVKNHEVVDIPRDVHVYRNGFRVSDKKFIKNYRLSKDLATNLINLLNPLLNQRGSVLIALNFFATGSYQANVGNSKYLGVSQSTVSRCVEEITEALNRPEMFNRFIKFPQNMNELNQPRIRFHRKYGMPGIIGCIDGTHFAIVPPRNDPEHPEHIYVNRKNNHSLNVQLVCDENMQILHVNARFPGSSHDSYIWRNSNIEPILRNMYDRGTEGYFLLGDSGYPLRPWLLTPLAHPQNEEEERYNETHRSARSTIERCNGLFKMRFRCLSKYRVLHYTPRKASRIINACIVLHNMCIINNFELPQDGDDVQLIEEDENDIFEDNKLIHIYWMVGEFKGESYITLDNVTDVGDRKTRYNLEKSIMGKERTGFDVFCLTAFACLSYLTQVLV</sequence>
<dbReference type="InterPro" id="IPR027806">
    <property type="entry name" value="HARBI1_dom"/>
</dbReference>
<protein>
    <recommendedName>
        <fullName evidence="8">DDE Tnp4 domain-containing protein</fullName>
    </recommendedName>
</protein>
<comment type="similarity">
    <text evidence="3">Belongs to the HARBI1 family.</text>
</comment>
<reference evidence="9 10" key="1">
    <citation type="journal article" date="2023" name="Insect Mol. Biol.">
        <title>Genome sequencing provides insights into the evolution of gene families encoding plant cell wall-degrading enzymes in longhorned beetles.</title>
        <authorList>
            <person name="Shin N.R."/>
            <person name="Okamura Y."/>
            <person name="Kirsch R."/>
            <person name="Pauchet Y."/>
        </authorList>
    </citation>
    <scope>NUCLEOTIDE SEQUENCE [LARGE SCALE GENOMIC DNA]</scope>
    <source>
        <strain evidence="9">EAD_L_NR</strain>
    </source>
</reference>
<organism evidence="9 10">
    <name type="scientific">Exocentrus adspersus</name>
    <dbReference type="NCBI Taxonomy" id="1586481"/>
    <lineage>
        <taxon>Eukaryota</taxon>
        <taxon>Metazoa</taxon>
        <taxon>Ecdysozoa</taxon>
        <taxon>Arthropoda</taxon>
        <taxon>Hexapoda</taxon>
        <taxon>Insecta</taxon>
        <taxon>Pterygota</taxon>
        <taxon>Neoptera</taxon>
        <taxon>Endopterygota</taxon>
        <taxon>Coleoptera</taxon>
        <taxon>Polyphaga</taxon>
        <taxon>Cucujiformia</taxon>
        <taxon>Chrysomeloidea</taxon>
        <taxon>Cerambycidae</taxon>
        <taxon>Lamiinae</taxon>
        <taxon>Acanthocinini</taxon>
        <taxon>Exocentrus</taxon>
    </lineage>
</organism>
<comment type="cofactor">
    <cofactor evidence="1">
        <name>a divalent metal cation</name>
        <dbReference type="ChEBI" id="CHEBI:60240"/>
    </cofactor>
</comment>
<dbReference type="Pfam" id="PF13359">
    <property type="entry name" value="DDE_Tnp_4"/>
    <property type="match status" value="1"/>
</dbReference>
<evidence type="ECO:0000256" key="3">
    <source>
        <dbReference type="ARBA" id="ARBA00006958"/>
    </source>
</evidence>
<dbReference type="AlphaFoldDB" id="A0AAV8VGN4"/>